<dbReference type="PANTHER" id="PTHR46599">
    <property type="entry name" value="PIGGYBAC TRANSPOSABLE ELEMENT-DERIVED PROTEIN 4"/>
    <property type="match status" value="1"/>
</dbReference>
<reference evidence="3" key="1">
    <citation type="submission" date="2025-08" db="UniProtKB">
        <authorList>
            <consortium name="RefSeq"/>
        </authorList>
    </citation>
    <scope>IDENTIFICATION</scope>
    <source>
        <tissue evidence="3">Gonads</tissue>
    </source>
</reference>
<dbReference type="Proteomes" id="UP000504635">
    <property type="component" value="Unplaced"/>
</dbReference>
<feature type="domain" description="PiggyBac transposable element-derived protein" evidence="1">
    <location>
        <begin position="1"/>
        <end position="268"/>
    </location>
</feature>
<accession>A0A6J2X6N1</accession>
<dbReference type="KEGG" id="soy:115875502"/>
<dbReference type="AlphaFoldDB" id="A0A6J2X6N1"/>
<evidence type="ECO:0000259" key="1">
    <source>
        <dbReference type="Pfam" id="PF13843"/>
    </source>
</evidence>
<dbReference type="OrthoDB" id="5876240at2759"/>
<gene>
    <name evidence="3" type="primary">LOC115875502</name>
</gene>
<protein>
    <submittedName>
        <fullName evidence="3">Uncharacterized protein LOC115875502</fullName>
    </submittedName>
</protein>
<proteinExistence type="predicted"/>
<dbReference type="InParanoid" id="A0A6J2X6N1"/>
<organism evidence="2 3">
    <name type="scientific">Sitophilus oryzae</name>
    <name type="common">Rice weevil</name>
    <name type="synonym">Curculio oryzae</name>
    <dbReference type="NCBI Taxonomy" id="7048"/>
    <lineage>
        <taxon>Eukaryota</taxon>
        <taxon>Metazoa</taxon>
        <taxon>Ecdysozoa</taxon>
        <taxon>Arthropoda</taxon>
        <taxon>Hexapoda</taxon>
        <taxon>Insecta</taxon>
        <taxon>Pterygota</taxon>
        <taxon>Neoptera</taxon>
        <taxon>Endopterygota</taxon>
        <taxon>Coleoptera</taxon>
        <taxon>Polyphaga</taxon>
        <taxon>Cucujiformia</taxon>
        <taxon>Curculionidae</taxon>
        <taxon>Dryophthorinae</taxon>
        <taxon>Sitophilus</taxon>
    </lineage>
</organism>
<dbReference type="GeneID" id="115875502"/>
<keyword evidence="2" id="KW-1185">Reference proteome</keyword>
<dbReference type="Pfam" id="PF13843">
    <property type="entry name" value="DDE_Tnp_1_7"/>
    <property type="match status" value="1"/>
</dbReference>
<dbReference type="RefSeq" id="XP_030746836.1">
    <property type="nucleotide sequence ID" value="XM_030890976.1"/>
</dbReference>
<dbReference type="PANTHER" id="PTHR46599:SF3">
    <property type="entry name" value="PIGGYBAC TRANSPOSABLE ELEMENT-DERIVED PROTEIN 4"/>
    <property type="match status" value="1"/>
</dbReference>
<dbReference type="InterPro" id="IPR029526">
    <property type="entry name" value="PGBD"/>
</dbReference>
<sequence length="309" mass="35988">MTETRFKRLITFWRFGEEQGKFSKINVLLRMLNANFAKYKTPGRVLFVGKSTLYLRQRYIFQKLADSPKRAQIILKLVDNETYIYKVVAMPPTYLTDDGKKKQAVLELLKDYLNQGRMVIFDDLFISVDIAQNLVSRKTHVVGPIRKKSKSIPEKVKKLKLQNNEVKGFQNPQGISIFKWKTDDFRGCGLSSCHSYNTVEVEELNRREGNVTVTKKQSEFLKDFSSSADVFEMVEKLCTTESPLNDETTWYRRLAADLLASTCVINAYLVYRKLTNDTTRKFDDFQDYLFKQLVGFTWYLDNENTSEEG</sequence>
<evidence type="ECO:0000313" key="2">
    <source>
        <dbReference type="Proteomes" id="UP000504635"/>
    </source>
</evidence>
<name>A0A6J2X6N1_SITOR</name>
<evidence type="ECO:0000313" key="3">
    <source>
        <dbReference type="RefSeq" id="XP_030746836.1"/>
    </source>
</evidence>